<evidence type="ECO:0000313" key="6">
    <source>
        <dbReference type="EMBL" id="CAB4824358.1"/>
    </source>
</evidence>
<evidence type="ECO:0000313" key="5">
    <source>
        <dbReference type="EMBL" id="CAB4782321.1"/>
    </source>
</evidence>
<name>A0A6J7DS90_9ZZZZ</name>
<dbReference type="EMBL" id="CAEZYM010000005">
    <property type="protein sequence ID" value="CAB4723562.1"/>
    <property type="molecule type" value="Genomic_DNA"/>
</dbReference>
<feature type="transmembrane region" description="Helical" evidence="1">
    <location>
        <begin position="97"/>
        <end position="116"/>
    </location>
</feature>
<evidence type="ECO:0000313" key="2">
    <source>
        <dbReference type="EMBL" id="CAB4344140.1"/>
    </source>
</evidence>
<organism evidence="7">
    <name type="scientific">freshwater metagenome</name>
    <dbReference type="NCBI Taxonomy" id="449393"/>
    <lineage>
        <taxon>unclassified sequences</taxon>
        <taxon>metagenomes</taxon>
        <taxon>ecological metagenomes</taxon>
    </lineage>
</organism>
<keyword evidence="1" id="KW-1133">Transmembrane helix</keyword>
<feature type="transmembrane region" description="Helical" evidence="1">
    <location>
        <begin position="72"/>
        <end position="91"/>
    </location>
</feature>
<evidence type="ECO:0000313" key="9">
    <source>
        <dbReference type="EMBL" id="CAB4980955.1"/>
    </source>
</evidence>
<dbReference type="AlphaFoldDB" id="A0A6J7DS90"/>
<dbReference type="EMBL" id="CAFBOC010000012">
    <property type="protein sequence ID" value="CAB4980955.1"/>
    <property type="molecule type" value="Genomic_DNA"/>
</dbReference>
<evidence type="ECO:0000313" key="7">
    <source>
        <dbReference type="EMBL" id="CAB4871179.1"/>
    </source>
</evidence>
<reference evidence="7" key="1">
    <citation type="submission" date="2020-05" db="EMBL/GenBank/DDBJ databases">
        <authorList>
            <person name="Chiriac C."/>
            <person name="Salcher M."/>
            <person name="Ghai R."/>
            <person name="Kavagutti S V."/>
        </authorList>
    </citation>
    <scope>NUCLEOTIDE SEQUENCE</scope>
</reference>
<proteinExistence type="predicted"/>
<dbReference type="EMBL" id="CAFBNH010000006">
    <property type="protein sequence ID" value="CAB4949890.1"/>
    <property type="molecule type" value="Genomic_DNA"/>
</dbReference>
<evidence type="ECO:0000256" key="1">
    <source>
        <dbReference type="SAM" id="Phobius"/>
    </source>
</evidence>
<dbReference type="EMBL" id="CAFBLD010000007">
    <property type="protein sequence ID" value="CAB4871179.1"/>
    <property type="molecule type" value="Genomic_DNA"/>
</dbReference>
<dbReference type="EMBL" id="CAESAE010000009">
    <property type="protein sequence ID" value="CAB4344140.1"/>
    <property type="molecule type" value="Genomic_DNA"/>
</dbReference>
<gene>
    <name evidence="3" type="ORF">UFOPK2510_01061</name>
    <name evidence="4" type="ORF">UFOPK2718_00705</name>
    <name evidence="5" type="ORF">UFOPK2936_01020</name>
    <name evidence="6" type="ORF">UFOPK3174_00439</name>
    <name evidence="7" type="ORF">UFOPK3328_01066</name>
    <name evidence="8" type="ORF">UFOPK3779_01126</name>
    <name evidence="9" type="ORF">UFOPK3913_01128</name>
    <name evidence="2" type="ORF">UFOPK4107_01349</name>
</gene>
<evidence type="ECO:0000313" key="3">
    <source>
        <dbReference type="EMBL" id="CAB4697000.1"/>
    </source>
</evidence>
<evidence type="ECO:0000313" key="8">
    <source>
        <dbReference type="EMBL" id="CAB4949890.1"/>
    </source>
</evidence>
<sequence>MALRIAAGLFFLGAVALMIRPDLVASSMGVSALALSPELRWALRSMGVILLIPSVLAPLVAAFAGERGLRQACAAMAFISAGIAAFTLFSPGKVSSGKISMTLACLAMSLIFFIALRGRRRNR</sequence>
<accession>A0A6J7DS90</accession>
<dbReference type="EMBL" id="CAFABH010000005">
    <property type="protein sequence ID" value="CAB4824358.1"/>
    <property type="molecule type" value="Genomic_DNA"/>
</dbReference>
<evidence type="ECO:0000313" key="4">
    <source>
        <dbReference type="EMBL" id="CAB4723562.1"/>
    </source>
</evidence>
<protein>
    <submittedName>
        <fullName evidence="7">Unannotated protein</fullName>
    </submittedName>
</protein>
<feature type="transmembrane region" description="Helical" evidence="1">
    <location>
        <begin position="44"/>
        <end position="65"/>
    </location>
</feature>
<keyword evidence="1" id="KW-0472">Membrane</keyword>
<keyword evidence="1" id="KW-0812">Transmembrane</keyword>
<dbReference type="EMBL" id="CAEZZW010000005">
    <property type="protein sequence ID" value="CAB4782321.1"/>
    <property type="molecule type" value="Genomic_DNA"/>
</dbReference>
<dbReference type="EMBL" id="CAEZXO010000006">
    <property type="protein sequence ID" value="CAB4697000.1"/>
    <property type="molecule type" value="Genomic_DNA"/>
</dbReference>